<reference evidence="1" key="1">
    <citation type="journal article" date="2014" name="Int. J. Syst. Evol. Microbiol.">
        <title>Complete genome sequence of Corynebacterium casei LMG S-19264T (=DSM 44701T), isolated from a smear-ripened cheese.</title>
        <authorList>
            <consortium name="US DOE Joint Genome Institute (JGI-PGF)"/>
            <person name="Walter F."/>
            <person name="Albersmeier A."/>
            <person name="Kalinowski J."/>
            <person name="Ruckert C."/>
        </authorList>
    </citation>
    <scope>NUCLEOTIDE SEQUENCE</scope>
    <source>
        <strain evidence="1">CGMCC 1.15880</strain>
    </source>
</reference>
<evidence type="ECO:0000313" key="2">
    <source>
        <dbReference type="Proteomes" id="UP000628017"/>
    </source>
</evidence>
<accession>A0A916R097</accession>
<protein>
    <recommendedName>
        <fullName evidence="3">BrnA antitoxin of type II toxin-antitoxin system</fullName>
    </recommendedName>
</protein>
<dbReference type="EMBL" id="BMKA01000003">
    <property type="protein sequence ID" value="GGA22064.1"/>
    <property type="molecule type" value="Genomic_DNA"/>
</dbReference>
<dbReference type="RefSeq" id="WP_188675371.1">
    <property type="nucleotide sequence ID" value="NZ_BMKA01000003.1"/>
</dbReference>
<sequence>MTTKTQDTANANLVYELKRLQSDFQRHWVKGSLPQGWNDIPLLHPIEPQKTEVTLNLDDDLLKWFRKFGTGFEARINSILRIYWHALQSGAVKSHWDADAVGPKDYSLIEDMLKQKLKELRVDDGTGAGDVAVLVDEIESSLALIRKAHGSTSR</sequence>
<evidence type="ECO:0008006" key="3">
    <source>
        <dbReference type="Google" id="ProtNLM"/>
    </source>
</evidence>
<evidence type="ECO:0000313" key="1">
    <source>
        <dbReference type="EMBL" id="GGA22064.1"/>
    </source>
</evidence>
<comment type="caution">
    <text evidence="1">The sequence shown here is derived from an EMBL/GenBank/DDBJ whole genome shotgun (WGS) entry which is preliminary data.</text>
</comment>
<dbReference type="AlphaFoldDB" id="A0A916R097"/>
<gene>
    <name evidence="1" type="ORF">GCM10011498_23510</name>
</gene>
<reference evidence="1" key="2">
    <citation type="submission" date="2020-09" db="EMBL/GenBank/DDBJ databases">
        <authorList>
            <person name="Sun Q."/>
            <person name="Zhou Y."/>
        </authorList>
    </citation>
    <scope>NUCLEOTIDE SEQUENCE</scope>
    <source>
        <strain evidence="1">CGMCC 1.15880</strain>
    </source>
</reference>
<proteinExistence type="predicted"/>
<dbReference type="Proteomes" id="UP000628017">
    <property type="component" value="Unassembled WGS sequence"/>
</dbReference>
<dbReference type="Pfam" id="PF14384">
    <property type="entry name" value="BrnA_antitoxin"/>
    <property type="match status" value="1"/>
</dbReference>
<name>A0A916R097_9RHOB</name>
<organism evidence="1 2">
    <name type="scientific">Neptunicoccus cionae</name>
    <dbReference type="NCBI Taxonomy" id="2035344"/>
    <lineage>
        <taxon>Bacteria</taxon>
        <taxon>Pseudomonadati</taxon>
        <taxon>Pseudomonadota</taxon>
        <taxon>Alphaproteobacteria</taxon>
        <taxon>Rhodobacterales</taxon>
        <taxon>Paracoccaceae</taxon>
        <taxon>Neptunicoccus</taxon>
    </lineage>
</organism>
<dbReference type="InterPro" id="IPR025528">
    <property type="entry name" value="BrnA_antitoxin"/>
</dbReference>
<keyword evidence="2" id="KW-1185">Reference proteome</keyword>